<comment type="similarity">
    <text evidence="1">Belongs to the universal ribosomal protein uS4 family.</text>
</comment>
<accession>A0A1E1M3M1</accession>
<dbReference type="PROSITE" id="PS00632">
    <property type="entry name" value="RIBOSOMAL_S4"/>
    <property type="match status" value="1"/>
</dbReference>
<dbReference type="InterPro" id="IPR002942">
    <property type="entry name" value="S4_RNA-bd"/>
</dbReference>
<dbReference type="GO" id="GO:0005763">
    <property type="term" value="C:mitochondrial small ribosomal subunit"/>
    <property type="evidence" value="ECO:0007669"/>
    <property type="project" value="TreeGrafter"/>
</dbReference>
<dbReference type="PANTHER" id="PTHR11831">
    <property type="entry name" value="30S 40S RIBOSOMAL PROTEIN"/>
    <property type="match status" value="1"/>
</dbReference>
<evidence type="ECO:0000256" key="1">
    <source>
        <dbReference type="ARBA" id="ARBA00007465"/>
    </source>
</evidence>
<gene>
    <name evidence="9" type="ORF">RSE6_03771</name>
</gene>
<evidence type="ECO:0000313" key="9">
    <source>
        <dbReference type="EMBL" id="CZT43698.1"/>
    </source>
</evidence>
<dbReference type="Gene3D" id="3.10.290.10">
    <property type="entry name" value="RNA-binding S4 domain"/>
    <property type="match status" value="1"/>
</dbReference>
<dbReference type="InterPro" id="IPR036986">
    <property type="entry name" value="S4_RNA-bd_sf"/>
</dbReference>
<keyword evidence="10" id="KW-1185">Reference proteome</keyword>
<evidence type="ECO:0000313" key="10">
    <source>
        <dbReference type="Proteomes" id="UP000177625"/>
    </source>
</evidence>
<keyword evidence="4 9" id="KW-0689">Ribosomal protein</keyword>
<dbReference type="PANTHER" id="PTHR11831:SF4">
    <property type="entry name" value="SMALL RIBOSOMAL SUBUNIT PROTEIN US4M"/>
    <property type="match status" value="1"/>
</dbReference>
<dbReference type="EMBL" id="FJVC01000146">
    <property type="protein sequence ID" value="CZT43698.1"/>
    <property type="molecule type" value="Genomic_DNA"/>
</dbReference>
<reference evidence="10" key="1">
    <citation type="submission" date="2016-03" db="EMBL/GenBank/DDBJ databases">
        <authorList>
            <person name="Guldener U."/>
        </authorList>
    </citation>
    <scope>NUCLEOTIDE SEQUENCE [LARGE SCALE GENOMIC DNA]</scope>
</reference>
<evidence type="ECO:0000256" key="4">
    <source>
        <dbReference type="ARBA" id="ARBA00022980"/>
    </source>
</evidence>
<dbReference type="GO" id="GO:0019843">
    <property type="term" value="F:rRNA binding"/>
    <property type="evidence" value="ECO:0007669"/>
    <property type="project" value="UniProtKB-KW"/>
</dbReference>
<evidence type="ECO:0000256" key="5">
    <source>
        <dbReference type="ARBA" id="ARBA00023274"/>
    </source>
</evidence>
<dbReference type="InterPro" id="IPR022801">
    <property type="entry name" value="Ribosomal_uS4"/>
</dbReference>
<dbReference type="Proteomes" id="UP000177625">
    <property type="component" value="Unassembled WGS sequence"/>
</dbReference>
<feature type="region of interest" description="Disordered" evidence="7">
    <location>
        <begin position="344"/>
        <end position="363"/>
    </location>
</feature>
<evidence type="ECO:0000256" key="2">
    <source>
        <dbReference type="ARBA" id="ARBA00022730"/>
    </source>
</evidence>
<keyword evidence="5" id="KW-0687">Ribonucleoprotein</keyword>
<sequence length="460" mass="53251">MGRKRFYSLKQVKFRASWNKYNLYNLTRLRSINTSFFTFYQQKWKAKSMSRAYHGEQIREKQWQRMFTPKLNAVVPMDPKYLAEFDGSEQAAGRGSGLDKPLAFAAEIMSKRKRAIPYMHMTFAPIEKRLDMAIFRALFASSAKQARQFVTHGKVKVNGKKMPYPGYLLNPGDLFQVEPDSVLFATGAPKEPEQLRAGRKFRAKSTRVNVTMDKFRTARREKVAAQRAEQAAKDAAAEAAGETVRSKTRVVKTTLEDNMVLRRQRQADAVDLLKQAELLQNKRKRPLSAKQKQDLRALVKKVKVFQGQCMRLPLEKLEETRAEIAREWEAAKSHPRQAAKWEAIKAKKASQPPKPIDPDAKPRITYGEKVSKQLEEERKTRMEKLKMEMHDPTKPYATPWRPRPFMSAFAFVPRYLEVNHKICSAVYLRDPVARPGLTEVPTPFPAEIQQLAFTWYLRRR</sequence>
<name>A0A1E1M3M1_RHYSE</name>
<evidence type="ECO:0000256" key="3">
    <source>
        <dbReference type="ARBA" id="ARBA00022884"/>
    </source>
</evidence>
<evidence type="ECO:0000259" key="8">
    <source>
        <dbReference type="SMART" id="SM00363"/>
    </source>
</evidence>
<dbReference type="InterPro" id="IPR018079">
    <property type="entry name" value="Ribosomal_uS4_CS"/>
</dbReference>
<dbReference type="GO" id="GO:0042274">
    <property type="term" value="P:ribosomal small subunit biogenesis"/>
    <property type="evidence" value="ECO:0007669"/>
    <property type="project" value="TreeGrafter"/>
</dbReference>
<dbReference type="SMART" id="SM00363">
    <property type="entry name" value="S4"/>
    <property type="match status" value="1"/>
</dbReference>
<dbReference type="PROSITE" id="PS50889">
    <property type="entry name" value="S4"/>
    <property type="match status" value="1"/>
</dbReference>
<feature type="domain" description="RNA-binding S4" evidence="8">
    <location>
        <begin position="128"/>
        <end position="188"/>
    </location>
</feature>
<dbReference type="GO" id="GO:0003735">
    <property type="term" value="F:structural constituent of ribosome"/>
    <property type="evidence" value="ECO:0007669"/>
    <property type="project" value="TreeGrafter"/>
</dbReference>
<keyword evidence="2 6" id="KW-0699">rRNA-binding</keyword>
<dbReference type="CDD" id="cd00165">
    <property type="entry name" value="S4"/>
    <property type="match status" value="1"/>
</dbReference>
<protein>
    <submittedName>
        <fullName evidence="9">Related to NAM9-mitochondrial ribosomal protein, small subunit</fullName>
    </submittedName>
</protein>
<evidence type="ECO:0000256" key="6">
    <source>
        <dbReference type="PROSITE-ProRule" id="PRU00182"/>
    </source>
</evidence>
<evidence type="ECO:0000256" key="7">
    <source>
        <dbReference type="SAM" id="MobiDB-lite"/>
    </source>
</evidence>
<dbReference type="AlphaFoldDB" id="A0A1E1M3M1"/>
<organism evidence="9 10">
    <name type="scientific">Rhynchosporium secalis</name>
    <name type="common">Barley scald fungus</name>
    <dbReference type="NCBI Taxonomy" id="38038"/>
    <lineage>
        <taxon>Eukaryota</taxon>
        <taxon>Fungi</taxon>
        <taxon>Dikarya</taxon>
        <taxon>Ascomycota</taxon>
        <taxon>Pezizomycotina</taxon>
        <taxon>Leotiomycetes</taxon>
        <taxon>Helotiales</taxon>
        <taxon>Ploettnerulaceae</taxon>
        <taxon>Rhynchosporium</taxon>
    </lineage>
</organism>
<dbReference type="Pfam" id="PF01479">
    <property type="entry name" value="S4"/>
    <property type="match status" value="1"/>
</dbReference>
<dbReference type="SUPFAM" id="SSF55174">
    <property type="entry name" value="Alpha-L RNA-binding motif"/>
    <property type="match status" value="1"/>
</dbReference>
<proteinExistence type="inferred from homology"/>
<keyword evidence="3 6" id="KW-0694">RNA-binding</keyword>